<protein>
    <submittedName>
        <fullName evidence="2">Uncharacterized protein</fullName>
    </submittedName>
</protein>
<comment type="caution">
    <text evidence="2">The sequence shown here is derived from an EMBL/GenBank/DDBJ whole genome shotgun (WGS) entry which is preliminary data.</text>
</comment>
<feature type="compositionally biased region" description="Low complexity" evidence="1">
    <location>
        <begin position="67"/>
        <end position="96"/>
    </location>
</feature>
<organism evidence="2 3">
    <name type="scientific">Streptomyces stramineus</name>
    <dbReference type="NCBI Taxonomy" id="173861"/>
    <lineage>
        <taxon>Bacteria</taxon>
        <taxon>Bacillati</taxon>
        <taxon>Actinomycetota</taxon>
        <taxon>Actinomycetes</taxon>
        <taxon>Kitasatosporales</taxon>
        <taxon>Streptomycetaceae</taxon>
        <taxon>Streptomyces</taxon>
    </lineage>
</organism>
<evidence type="ECO:0000313" key="3">
    <source>
        <dbReference type="Proteomes" id="UP001499895"/>
    </source>
</evidence>
<feature type="compositionally biased region" description="Basic and acidic residues" evidence="1">
    <location>
        <begin position="97"/>
        <end position="113"/>
    </location>
</feature>
<dbReference type="EMBL" id="BAAAHB010000085">
    <property type="protein sequence ID" value="GAA0484866.1"/>
    <property type="molecule type" value="Genomic_DNA"/>
</dbReference>
<sequence>MNANQQHMLDLYRAAQHHEPAPPAPGTGDVRAVRELRTWWQFRAVLAGRVATRRSLRSALPAFLRPATTPAARPAVPAATAPAAPVTPAASATAPAARREPVQHRADRCDDGLGRPAQCR</sequence>
<feature type="region of interest" description="Disordered" evidence="1">
    <location>
        <begin position="67"/>
        <end position="120"/>
    </location>
</feature>
<dbReference type="RefSeq" id="WP_344095389.1">
    <property type="nucleotide sequence ID" value="NZ_BAAAHB010000085.1"/>
</dbReference>
<reference evidence="2 3" key="1">
    <citation type="journal article" date="2019" name="Int. J. Syst. Evol. Microbiol.">
        <title>The Global Catalogue of Microorganisms (GCM) 10K type strain sequencing project: providing services to taxonomists for standard genome sequencing and annotation.</title>
        <authorList>
            <consortium name="The Broad Institute Genomics Platform"/>
            <consortium name="The Broad Institute Genome Sequencing Center for Infectious Disease"/>
            <person name="Wu L."/>
            <person name="Ma J."/>
        </authorList>
    </citation>
    <scope>NUCLEOTIDE SEQUENCE [LARGE SCALE GENOMIC DNA]</scope>
    <source>
        <strain evidence="2 3">JCM 10649</strain>
    </source>
</reference>
<accession>A0ABN1AVS2</accession>
<evidence type="ECO:0000256" key="1">
    <source>
        <dbReference type="SAM" id="MobiDB-lite"/>
    </source>
</evidence>
<gene>
    <name evidence="2" type="ORF">GCM10009544_53150</name>
</gene>
<feature type="region of interest" description="Disordered" evidence="1">
    <location>
        <begin position="1"/>
        <end position="29"/>
    </location>
</feature>
<evidence type="ECO:0000313" key="2">
    <source>
        <dbReference type="EMBL" id="GAA0484866.1"/>
    </source>
</evidence>
<dbReference type="Proteomes" id="UP001499895">
    <property type="component" value="Unassembled WGS sequence"/>
</dbReference>
<proteinExistence type="predicted"/>
<keyword evidence="3" id="KW-1185">Reference proteome</keyword>
<name>A0ABN1AVS2_9ACTN</name>